<evidence type="ECO:0000256" key="1">
    <source>
        <dbReference type="ARBA" id="ARBA00023015"/>
    </source>
</evidence>
<dbReference type="InterPro" id="IPR009057">
    <property type="entry name" value="Homeodomain-like_sf"/>
</dbReference>
<dbReference type="InterPro" id="IPR020449">
    <property type="entry name" value="Tscrpt_reg_AraC-type_HTH"/>
</dbReference>
<evidence type="ECO:0000313" key="5">
    <source>
        <dbReference type="EMBL" id="EQB01953.1"/>
    </source>
</evidence>
<dbReference type="EMBL" id="ATHO01000149">
    <property type="protein sequence ID" value="EQB01953.1"/>
    <property type="molecule type" value="Genomic_DNA"/>
</dbReference>
<evidence type="ECO:0000256" key="2">
    <source>
        <dbReference type="ARBA" id="ARBA00023125"/>
    </source>
</evidence>
<evidence type="ECO:0000313" key="6">
    <source>
        <dbReference type="Proteomes" id="UP000015525"/>
    </source>
</evidence>
<evidence type="ECO:0000256" key="3">
    <source>
        <dbReference type="ARBA" id="ARBA00023163"/>
    </source>
</evidence>
<dbReference type="InterPro" id="IPR050204">
    <property type="entry name" value="AraC_XylS_family_regulators"/>
</dbReference>
<evidence type="ECO:0000259" key="4">
    <source>
        <dbReference type="PROSITE" id="PS01124"/>
    </source>
</evidence>
<keyword evidence="3" id="KW-0804">Transcription</keyword>
<gene>
    <name evidence="5" type="ORF">L288_17175</name>
</gene>
<name>T0GPN6_9SPHN</name>
<reference evidence="5 6" key="1">
    <citation type="journal article" date="2013" name="Genome Announc.">
        <title>Draft Genome Sequence of Sphingobium quisquiliarum Strain P25T, a Novel Hexachlorocyclohexane (HCH)-Degrading Bacterium Isolated from an HCH Dumpsite.</title>
        <authorList>
            <person name="Kumar Singh A."/>
            <person name="Sangwan N."/>
            <person name="Sharma A."/>
            <person name="Gupta V."/>
            <person name="Khurana J.P."/>
            <person name="Lal R."/>
        </authorList>
    </citation>
    <scope>NUCLEOTIDE SEQUENCE [LARGE SCALE GENOMIC DNA]</scope>
    <source>
        <strain evidence="5 6">P25</strain>
    </source>
</reference>
<dbReference type="RefSeq" id="WP_021239480.1">
    <property type="nucleotide sequence ID" value="NZ_ATHO01000149.1"/>
</dbReference>
<dbReference type="PRINTS" id="PR00032">
    <property type="entry name" value="HTHARAC"/>
</dbReference>
<dbReference type="PATRIC" id="fig|1329909.3.peg.3312"/>
<dbReference type="InterPro" id="IPR018062">
    <property type="entry name" value="HTH_AraC-typ_CS"/>
</dbReference>
<dbReference type="Gene3D" id="1.10.10.60">
    <property type="entry name" value="Homeodomain-like"/>
    <property type="match status" value="2"/>
</dbReference>
<comment type="caution">
    <text evidence="5">The sequence shown here is derived from an EMBL/GenBank/DDBJ whole genome shotgun (WGS) entry which is preliminary data.</text>
</comment>
<dbReference type="PROSITE" id="PS01124">
    <property type="entry name" value="HTH_ARAC_FAMILY_2"/>
    <property type="match status" value="1"/>
</dbReference>
<dbReference type="PANTHER" id="PTHR46796">
    <property type="entry name" value="HTH-TYPE TRANSCRIPTIONAL ACTIVATOR RHAS-RELATED"/>
    <property type="match status" value="1"/>
</dbReference>
<feature type="domain" description="HTH araC/xylS-type" evidence="4">
    <location>
        <begin position="176"/>
        <end position="273"/>
    </location>
</feature>
<dbReference type="SMART" id="SM00342">
    <property type="entry name" value="HTH_ARAC"/>
    <property type="match status" value="1"/>
</dbReference>
<dbReference type="PANTHER" id="PTHR46796:SF6">
    <property type="entry name" value="ARAC SUBFAMILY"/>
    <property type="match status" value="1"/>
</dbReference>
<dbReference type="Pfam" id="PF12833">
    <property type="entry name" value="HTH_18"/>
    <property type="match status" value="1"/>
</dbReference>
<dbReference type="InterPro" id="IPR018060">
    <property type="entry name" value="HTH_AraC"/>
</dbReference>
<dbReference type="SUPFAM" id="SSF46689">
    <property type="entry name" value="Homeodomain-like"/>
    <property type="match status" value="1"/>
</dbReference>
<dbReference type="GO" id="GO:0043565">
    <property type="term" value="F:sequence-specific DNA binding"/>
    <property type="evidence" value="ECO:0007669"/>
    <property type="project" value="InterPro"/>
</dbReference>
<dbReference type="GO" id="GO:0003700">
    <property type="term" value="F:DNA-binding transcription factor activity"/>
    <property type="evidence" value="ECO:0007669"/>
    <property type="project" value="InterPro"/>
</dbReference>
<accession>T0GPN6</accession>
<sequence>MIESHWRVLGEMAAGDVWAAVADHPGVERIDRTHRGDRTSLGLSLSPHGNRSRGRFLISDWHGGDRPLGSVVAIPAGLPFHVQADASPARRMLHCRLPRRLTLLSERLALDSCLNLRNDIIATSLSRLAREVIDPGFGSSAIVEGLGLLIGGELERHLMGRRRSPRRGGLAPWQLRRIDDYLHAGNWDSSVSELADLCGISPGHAMRAFRQSTGRSIAAHIASLRMEQARLLLIHDMLPVSQVAAILGFASSSAFTAAFRRVTGLTPNDLRQQHRASN</sequence>
<dbReference type="Proteomes" id="UP000015525">
    <property type="component" value="Unassembled WGS sequence"/>
</dbReference>
<organism evidence="5 6">
    <name type="scientific">Sphingobium quisquiliarum P25</name>
    <dbReference type="NCBI Taxonomy" id="1329909"/>
    <lineage>
        <taxon>Bacteria</taxon>
        <taxon>Pseudomonadati</taxon>
        <taxon>Pseudomonadota</taxon>
        <taxon>Alphaproteobacteria</taxon>
        <taxon>Sphingomonadales</taxon>
        <taxon>Sphingomonadaceae</taxon>
        <taxon>Sphingobium</taxon>
    </lineage>
</organism>
<proteinExistence type="predicted"/>
<dbReference type="PROSITE" id="PS00041">
    <property type="entry name" value="HTH_ARAC_FAMILY_1"/>
    <property type="match status" value="1"/>
</dbReference>
<dbReference type="AlphaFoldDB" id="T0GPN6"/>
<keyword evidence="1" id="KW-0805">Transcription regulation</keyword>
<protein>
    <recommendedName>
        <fullName evidence="4">HTH araC/xylS-type domain-containing protein</fullName>
    </recommendedName>
</protein>
<keyword evidence="2" id="KW-0238">DNA-binding</keyword>
<keyword evidence="6" id="KW-1185">Reference proteome</keyword>